<sequence length="570" mass="57509">MPFNGLGVYSPPSLPGSWSPAISGQPATPADWNTLLTDISTALSTTITSDGQSTVTADIPFGGFRLTNVGAATMATDAPNAVQVQNGLGYAADTGIADAYAIAPAPAIAAYVVGQIFGTKITHTNATTTPTLAVSGLTSGLIKWPNGSAPAIGDILLDAEMQFMVASVTTGTPVFHIQTGSSPFTGGNLTSAINEAKGADIASATTTNIGAATGNFVHVTGTTTITGLGTIQAGTRRIVEFDGVLILTHNATSLILPGAANITTGAGDVATFVSEGSGNWRCVDYIRATGAALAGPGLMRRQTVAGPVNTSGFPSLLPSTDANLNLDSQNITASAPFIAAAANGWSAVSGGPVDRVGFSVANLIWSSLTASRAAATPNYLYVTVNADGTLTTGSTLVAPVYQFGGTPAVTSGLFTFNIAEMKGYLGNGATAPQVYVVFVGEAATDGTGVISTVAYAYNGRYENAFTATLPGVGVTVSANHNIGVKPQIATFLIECTTIDAGYAVGEQIINPGVDNAGITYQSPPHCTAKVMARTSGSGSTGTSLISATTGAPTPATAANWKYKSIAQRGW</sequence>
<dbReference type="EMBL" id="LR796770">
    <property type="protein sequence ID" value="CAB4165322.1"/>
    <property type="molecule type" value="Genomic_DNA"/>
</dbReference>
<name>A0A6J5SVE0_9CAUD</name>
<dbReference type="EMBL" id="LR797475">
    <property type="protein sequence ID" value="CAB4218571.1"/>
    <property type="molecule type" value="Genomic_DNA"/>
</dbReference>
<reference evidence="2" key="1">
    <citation type="submission" date="2020-05" db="EMBL/GenBank/DDBJ databases">
        <authorList>
            <person name="Chiriac C."/>
            <person name="Salcher M."/>
            <person name="Ghai R."/>
            <person name="Kavagutti S V."/>
        </authorList>
    </citation>
    <scope>NUCLEOTIDE SEQUENCE</scope>
</reference>
<evidence type="ECO:0000313" key="2">
    <source>
        <dbReference type="EMBL" id="CAB4218571.1"/>
    </source>
</evidence>
<evidence type="ECO:0000313" key="1">
    <source>
        <dbReference type="EMBL" id="CAB4165322.1"/>
    </source>
</evidence>
<accession>A0A6J5SVE0</accession>
<protein>
    <submittedName>
        <fullName evidence="2">Uncharacterized protein</fullName>
    </submittedName>
</protein>
<organism evidence="2">
    <name type="scientific">uncultured Caudovirales phage</name>
    <dbReference type="NCBI Taxonomy" id="2100421"/>
    <lineage>
        <taxon>Viruses</taxon>
        <taxon>Duplodnaviria</taxon>
        <taxon>Heunggongvirae</taxon>
        <taxon>Uroviricota</taxon>
        <taxon>Caudoviricetes</taxon>
        <taxon>Peduoviridae</taxon>
        <taxon>Maltschvirus</taxon>
        <taxon>Maltschvirus maltsch</taxon>
    </lineage>
</organism>
<gene>
    <name evidence="2" type="ORF">UFOVP1603_40</name>
    <name evidence="1" type="ORF">UFOVP833_48</name>
</gene>
<proteinExistence type="predicted"/>